<dbReference type="SUPFAM" id="SSF46689">
    <property type="entry name" value="Homeodomain-like"/>
    <property type="match status" value="1"/>
</dbReference>
<keyword evidence="7" id="KW-1185">Reference proteome</keyword>
<dbReference type="PANTHER" id="PTHR30055:SF234">
    <property type="entry name" value="HTH-TYPE TRANSCRIPTIONAL REGULATOR BETI"/>
    <property type="match status" value="1"/>
</dbReference>
<protein>
    <submittedName>
        <fullName evidence="6">TetR/AcrR family transcriptional regulator</fullName>
    </submittedName>
</protein>
<evidence type="ECO:0000256" key="3">
    <source>
        <dbReference type="ARBA" id="ARBA00023163"/>
    </source>
</evidence>
<dbReference type="InterPro" id="IPR049484">
    <property type="entry name" value="Rv0078-like_C"/>
</dbReference>
<evidence type="ECO:0000313" key="7">
    <source>
        <dbReference type="Proteomes" id="UP001176468"/>
    </source>
</evidence>
<dbReference type="PRINTS" id="PR00455">
    <property type="entry name" value="HTHTETR"/>
</dbReference>
<evidence type="ECO:0000256" key="4">
    <source>
        <dbReference type="PROSITE-ProRule" id="PRU00335"/>
    </source>
</evidence>
<feature type="DNA-binding region" description="H-T-H motif" evidence="4">
    <location>
        <begin position="36"/>
        <end position="55"/>
    </location>
</feature>
<dbReference type="InterPro" id="IPR050109">
    <property type="entry name" value="HTH-type_TetR-like_transc_reg"/>
</dbReference>
<dbReference type="PROSITE" id="PS50977">
    <property type="entry name" value="HTH_TETR_2"/>
    <property type="match status" value="1"/>
</dbReference>
<proteinExistence type="predicted"/>
<dbReference type="Gene3D" id="1.10.357.10">
    <property type="entry name" value="Tetracycline Repressor, domain 2"/>
    <property type="match status" value="1"/>
</dbReference>
<reference evidence="6" key="1">
    <citation type="submission" date="2023-07" db="EMBL/GenBank/DDBJ databases">
        <authorList>
            <person name="Kim M.K."/>
        </authorList>
    </citation>
    <scope>NUCLEOTIDE SEQUENCE</scope>
    <source>
        <strain evidence="6">CA1-15</strain>
    </source>
</reference>
<sequence>MPKGTGIKKTRAGETRAALVGAARRLFAQKGFHATGTPEIVAHAGVTRGALQHHFPRKEDLFLAVFDEVERDMTESAGSPQPTEPGAEWLRFKTNVAKFLDAASTPEVQRIILIDGPAVLGWTEWRRLEAFYGLGIIERAVIDGIGAGQIRDQPSRSLAHLILSIIDEAALLVANAEEPEKARQDASVALQTLLASLK</sequence>
<dbReference type="EMBL" id="JAUQSZ010000011">
    <property type="protein sequence ID" value="MDO7843784.1"/>
    <property type="molecule type" value="Genomic_DNA"/>
</dbReference>
<keyword evidence="1" id="KW-0805">Transcription regulation</keyword>
<keyword evidence="2 4" id="KW-0238">DNA-binding</keyword>
<evidence type="ECO:0000313" key="6">
    <source>
        <dbReference type="EMBL" id="MDO7843784.1"/>
    </source>
</evidence>
<accession>A0ABT9A370</accession>
<dbReference type="RefSeq" id="WP_304562244.1">
    <property type="nucleotide sequence ID" value="NZ_JAUQSZ010000011.1"/>
</dbReference>
<keyword evidence="3" id="KW-0804">Transcription</keyword>
<dbReference type="Pfam" id="PF00440">
    <property type="entry name" value="TetR_N"/>
    <property type="match status" value="1"/>
</dbReference>
<evidence type="ECO:0000259" key="5">
    <source>
        <dbReference type="PROSITE" id="PS50977"/>
    </source>
</evidence>
<name>A0ABT9A370_9SPHN</name>
<dbReference type="Pfam" id="PF21351">
    <property type="entry name" value="TetR_C_41"/>
    <property type="match status" value="1"/>
</dbReference>
<dbReference type="Proteomes" id="UP001176468">
    <property type="component" value="Unassembled WGS sequence"/>
</dbReference>
<dbReference type="PANTHER" id="PTHR30055">
    <property type="entry name" value="HTH-TYPE TRANSCRIPTIONAL REGULATOR RUTR"/>
    <property type="match status" value="1"/>
</dbReference>
<gene>
    <name evidence="6" type="ORF">Q5H94_15740</name>
</gene>
<organism evidence="6 7">
    <name type="scientific">Sphingomonas immobilis</name>
    <dbReference type="NCBI Taxonomy" id="3063997"/>
    <lineage>
        <taxon>Bacteria</taxon>
        <taxon>Pseudomonadati</taxon>
        <taxon>Pseudomonadota</taxon>
        <taxon>Alphaproteobacteria</taxon>
        <taxon>Sphingomonadales</taxon>
        <taxon>Sphingomonadaceae</taxon>
        <taxon>Sphingomonas</taxon>
    </lineage>
</organism>
<evidence type="ECO:0000256" key="2">
    <source>
        <dbReference type="ARBA" id="ARBA00023125"/>
    </source>
</evidence>
<feature type="domain" description="HTH tetR-type" evidence="5">
    <location>
        <begin position="13"/>
        <end position="73"/>
    </location>
</feature>
<comment type="caution">
    <text evidence="6">The sequence shown here is derived from an EMBL/GenBank/DDBJ whole genome shotgun (WGS) entry which is preliminary data.</text>
</comment>
<dbReference type="InterPro" id="IPR001647">
    <property type="entry name" value="HTH_TetR"/>
</dbReference>
<evidence type="ECO:0000256" key="1">
    <source>
        <dbReference type="ARBA" id="ARBA00023015"/>
    </source>
</evidence>
<dbReference type="InterPro" id="IPR009057">
    <property type="entry name" value="Homeodomain-like_sf"/>
</dbReference>